<organism evidence="2 3">
    <name type="scientific">Phytophthora infestans (strain T30-4)</name>
    <name type="common">Potato late blight agent</name>
    <dbReference type="NCBI Taxonomy" id="403677"/>
    <lineage>
        <taxon>Eukaryota</taxon>
        <taxon>Sar</taxon>
        <taxon>Stramenopiles</taxon>
        <taxon>Oomycota</taxon>
        <taxon>Peronosporomycetes</taxon>
        <taxon>Peronosporales</taxon>
        <taxon>Peronosporaceae</taxon>
        <taxon>Phytophthora</taxon>
    </lineage>
</organism>
<dbReference type="HOGENOM" id="CLU_2643356_0_0_1"/>
<dbReference type="AlphaFoldDB" id="D0NAP8"/>
<gene>
    <name evidence="2" type="ORF">PITG_08474</name>
</gene>
<dbReference type="InParanoid" id="D0NAP8"/>
<sequence>MLSPVSVGTFSRKNNAFGSSTLSWSGDFPDGRSVFGPRDGVFVTFKLQLSFYQTRHIELHADVVASPKAMSRAASFA</sequence>
<name>D0NAP8_PHYIT</name>
<reference evidence="3" key="1">
    <citation type="journal article" date="2009" name="Nature">
        <title>Genome sequence and analysis of the Irish potato famine pathogen Phytophthora infestans.</title>
        <authorList>
            <consortium name="The Broad Institute Genome Sequencing Platform"/>
            <person name="Haas B.J."/>
            <person name="Kamoun S."/>
            <person name="Zody M.C."/>
            <person name="Jiang R.H."/>
            <person name="Handsaker R.E."/>
            <person name="Cano L.M."/>
            <person name="Grabherr M."/>
            <person name="Kodira C.D."/>
            <person name="Raffaele S."/>
            <person name="Torto-Alalibo T."/>
            <person name="Bozkurt T.O."/>
            <person name="Ah-Fong A.M."/>
            <person name="Alvarado L."/>
            <person name="Anderson V.L."/>
            <person name="Armstrong M.R."/>
            <person name="Avrova A."/>
            <person name="Baxter L."/>
            <person name="Beynon J."/>
            <person name="Boevink P.C."/>
            <person name="Bollmann S.R."/>
            <person name="Bos J.I."/>
            <person name="Bulone V."/>
            <person name="Cai G."/>
            <person name="Cakir C."/>
            <person name="Carrington J.C."/>
            <person name="Chawner M."/>
            <person name="Conti L."/>
            <person name="Costanzo S."/>
            <person name="Ewan R."/>
            <person name="Fahlgren N."/>
            <person name="Fischbach M.A."/>
            <person name="Fugelstad J."/>
            <person name="Gilroy E.M."/>
            <person name="Gnerre S."/>
            <person name="Green P.J."/>
            <person name="Grenville-Briggs L.J."/>
            <person name="Griffith J."/>
            <person name="Grunwald N.J."/>
            <person name="Horn K."/>
            <person name="Horner N.R."/>
            <person name="Hu C.H."/>
            <person name="Huitema E."/>
            <person name="Jeong D.H."/>
            <person name="Jones A.M."/>
            <person name="Jones J.D."/>
            <person name="Jones R.W."/>
            <person name="Karlsson E.K."/>
            <person name="Kunjeti S.G."/>
            <person name="Lamour K."/>
            <person name="Liu Z."/>
            <person name="Ma L."/>
            <person name="Maclean D."/>
            <person name="Chibucos M.C."/>
            <person name="McDonald H."/>
            <person name="McWalters J."/>
            <person name="Meijer H.J."/>
            <person name="Morgan W."/>
            <person name="Morris P.F."/>
            <person name="Munro C.A."/>
            <person name="O'Neill K."/>
            <person name="Ospina-Giraldo M."/>
            <person name="Pinzon A."/>
            <person name="Pritchard L."/>
            <person name="Ramsahoye B."/>
            <person name="Ren Q."/>
            <person name="Restrepo S."/>
            <person name="Roy S."/>
            <person name="Sadanandom A."/>
            <person name="Savidor A."/>
            <person name="Schornack S."/>
            <person name="Schwartz D.C."/>
            <person name="Schumann U.D."/>
            <person name="Schwessinger B."/>
            <person name="Seyer L."/>
            <person name="Sharpe T."/>
            <person name="Silvar C."/>
            <person name="Song J."/>
            <person name="Studholme D.J."/>
            <person name="Sykes S."/>
            <person name="Thines M."/>
            <person name="van de Vondervoort P.J."/>
            <person name="Phuntumart V."/>
            <person name="Wawra S."/>
            <person name="Weide R."/>
            <person name="Win J."/>
            <person name="Young C."/>
            <person name="Zhou S."/>
            <person name="Fry W."/>
            <person name="Meyers B.C."/>
            <person name="van West P."/>
            <person name="Ristaino J."/>
            <person name="Govers F."/>
            <person name="Birch P.R."/>
            <person name="Whisson S.C."/>
            <person name="Judelson H.S."/>
            <person name="Nusbaum C."/>
        </authorList>
    </citation>
    <scope>NUCLEOTIDE SEQUENCE [LARGE SCALE GENOMIC DNA]</scope>
    <source>
        <strain evidence="3">T30-4</strain>
    </source>
</reference>
<dbReference type="EMBL" id="DS028130">
    <property type="protein sequence ID" value="EEY54906.1"/>
    <property type="molecule type" value="Genomic_DNA"/>
</dbReference>
<protein>
    <submittedName>
        <fullName evidence="2">Uncharacterized protein</fullName>
    </submittedName>
</protein>
<accession>D0NAP8</accession>
<dbReference type="RefSeq" id="XP_002903851.1">
    <property type="nucleotide sequence ID" value="XM_002903805.1"/>
</dbReference>
<feature type="region of interest" description="Disordered" evidence="1">
    <location>
        <begin position="1"/>
        <end position="21"/>
    </location>
</feature>
<dbReference type="GeneID" id="9475164"/>
<evidence type="ECO:0000313" key="2">
    <source>
        <dbReference type="EMBL" id="EEY54906.1"/>
    </source>
</evidence>
<evidence type="ECO:0000313" key="3">
    <source>
        <dbReference type="Proteomes" id="UP000006643"/>
    </source>
</evidence>
<keyword evidence="3" id="KW-1185">Reference proteome</keyword>
<dbReference type="VEuPathDB" id="FungiDB:PITG_08474"/>
<dbReference type="Proteomes" id="UP000006643">
    <property type="component" value="Unassembled WGS sequence"/>
</dbReference>
<evidence type="ECO:0000256" key="1">
    <source>
        <dbReference type="SAM" id="MobiDB-lite"/>
    </source>
</evidence>
<dbReference type="KEGG" id="pif:PITG_08474"/>
<proteinExistence type="predicted"/>